<evidence type="ECO:0000313" key="4">
    <source>
        <dbReference type="Proteomes" id="UP001460270"/>
    </source>
</evidence>
<feature type="region of interest" description="Disordered" evidence="2">
    <location>
        <begin position="1"/>
        <end position="27"/>
    </location>
</feature>
<dbReference type="EMBL" id="JBBPFD010000001">
    <property type="protein sequence ID" value="KAK7944569.1"/>
    <property type="molecule type" value="Genomic_DNA"/>
</dbReference>
<evidence type="ECO:0000313" key="3">
    <source>
        <dbReference type="EMBL" id="KAK7944569.1"/>
    </source>
</evidence>
<sequence length="303" mass="33805">MATPVTRNQANKQLRGGPQASSTLAPIKPDDTEAEADMLTAAMLTQALNNLKESVCEKIGNDISDMKSDLSKNIDSVKSELATSVASIHATLASHDTRIQDLESSVTFTGDTVTSLHSTVAQLQKEVGELRNKCDDLEGRSRRNNLRLVGVEEGVERGHPTKFISELLKEILKLDVAPLLDRAHRSLQPKPKQGEPPRVFLMHVHYTHVRDEILRRSNQQQLVYMGRKVHIFPDFTSSVARRRAAFGEVKKRLRSLDGVKYGLRFPATLRITFPGKKERTFIDSKLAMDFIDNELGDPGANQE</sequence>
<reference evidence="4" key="1">
    <citation type="submission" date="2024-04" db="EMBL/GenBank/DDBJ databases">
        <title>Salinicola lusitanus LLJ914,a marine bacterium isolated from the Okinawa Trough.</title>
        <authorList>
            <person name="Li J."/>
        </authorList>
    </citation>
    <scope>NUCLEOTIDE SEQUENCE [LARGE SCALE GENOMIC DNA]</scope>
</reference>
<feature type="compositionally biased region" description="Polar residues" evidence="2">
    <location>
        <begin position="1"/>
        <end position="12"/>
    </location>
</feature>
<dbReference type="PANTHER" id="PTHR11505">
    <property type="entry name" value="L1 TRANSPOSABLE ELEMENT-RELATED"/>
    <property type="match status" value="1"/>
</dbReference>
<evidence type="ECO:0000256" key="1">
    <source>
        <dbReference type="SAM" id="Coils"/>
    </source>
</evidence>
<evidence type="ECO:0008006" key="5">
    <source>
        <dbReference type="Google" id="ProtNLM"/>
    </source>
</evidence>
<gene>
    <name evidence="3" type="ORF">WMY93_000297</name>
</gene>
<keyword evidence="4" id="KW-1185">Reference proteome</keyword>
<dbReference type="Proteomes" id="UP001460270">
    <property type="component" value="Unassembled WGS sequence"/>
</dbReference>
<evidence type="ECO:0000256" key="2">
    <source>
        <dbReference type="SAM" id="MobiDB-lite"/>
    </source>
</evidence>
<dbReference type="Gene3D" id="1.20.5.340">
    <property type="match status" value="1"/>
</dbReference>
<organism evidence="3 4">
    <name type="scientific">Mugilogobius chulae</name>
    <name type="common">yellowstripe goby</name>
    <dbReference type="NCBI Taxonomy" id="88201"/>
    <lineage>
        <taxon>Eukaryota</taxon>
        <taxon>Metazoa</taxon>
        <taxon>Chordata</taxon>
        <taxon>Craniata</taxon>
        <taxon>Vertebrata</taxon>
        <taxon>Euteleostomi</taxon>
        <taxon>Actinopterygii</taxon>
        <taxon>Neopterygii</taxon>
        <taxon>Teleostei</taxon>
        <taxon>Neoteleostei</taxon>
        <taxon>Acanthomorphata</taxon>
        <taxon>Gobiaria</taxon>
        <taxon>Gobiiformes</taxon>
        <taxon>Gobioidei</taxon>
        <taxon>Gobiidae</taxon>
        <taxon>Gobionellinae</taxon>
        <taxon>Mugilogobius</taxon>
    </lineage>
</organism>
<protein>
    <recommendedName>
        <fullName evidence="5">L1 transposable element RRM domain-containing protein</fullName>
    </recommendedName>
</protein>
<name>A0AAW0QDW3_9GOBI</name>
<accession>A0AAW0QDW3</accession>
<proteinExistence type="predicted"/>
<comment type="caution">
    <text evidence="3">The sequence shown here is derived from an EMBL/GenBank/DDBJ whole genome shotgun (WGS) entry which is preliminary data.</text>
</comment>
<dbReference type="Gene3D" id="3.30.70.1820">
    <property type="entry name" value="L1 transposable element, RRM domain"/>
    <property type="match status" value="1"/>
</dbReference>
<dbReference type="InterPro" id="IPR004244">
    <property type="entry name" value="Transposase_22"/>
</dbReference>
<keyword evidence="1" id="KW-0175">Coiled coil</keyword>
<feature type="coiled-coil region" evidence="1">
    <location>
        <begin position="113"/>
        <end position="140"/>
    </location>
</feature>
<dbReference type="AlphaFoldDB" id="A0AAW0QDW3"/>